<dbReference type="AlphaFoldDB" id="A0A9P4KB23"/>
<dbReference type="Gene3D" id="1.25.10.10">
    <property type="entry name" value="Leucine-rich Repeat Variant"/>
    <property type="match status" value="1"/>
</dbReference>
<protein>
    <submittedName>
        <fullName evidence="1">GTP binding protein-like protein</fullName>
    </submittedName>
</protein>
<dbReference type="InterPro" id="IPR011989">
    <property type="entry name" value="ARM-like"/>
</dbReference>
<keyword evidence="2" id="KW-1185">Reference proteome</keyword>
<comment type="caution">
    <text evidence="1">The sequence shown here is derived from an EMBL/GenBank/DDBJ whole genome shotgun (WGS) entry which is preliminary data.</text>
</comment>
<name>A0A9P4KB23_9PLEO</name>
<organism evidence="1 2">
    <name type="scientific">Lojkania enalia</name>
    <dbReference type="NCBI Taxonomy" id="147567"/>
    <lineage>
        <taxon>Eukaryota</taxon>
        <taxon>Fungi</taxon>
        <taxon>Dikarya</taxon>
        <taxon>Ascomycota</taxon>
        <taxon>Pezizomycotina</taxon>
        <taxon>Dothideomycetes</taxon>
        <taxon>Pleosporomycetidae</taxon>
        <taxon>Pleosporales</taxon>
        <taxon>Pleosporales incertae sedis</taxon>
        <taxon>Lojkania</taxon>
    </lineage>
</organism>
<sequence length="621" mass="68948">MSSFLDDLKRCLEKASKTPTISQQLAQVPGKLSSLAANGQIGECEEIAQYLGTAVGQQREWQVPFRENGILSHAIRKADPSLTPNILCKQYLRVIGNCVADNDLNRETILGEFANLISCLKEAELSTHALVVMFNLCNDYEPAQIKAAQLRLDSVVAEYLAADRIPEEAVDYATDLLVWATEKLATEQLKDDISVGTFSNLLQVSLHFDEDHYPDYIAICSDYLRDPEFHQKVIVPEIIERLVDLSFGLDDRLDHKDIFHALDVSKGPEKVDSENSNIVTMVQLINGLSAISSTDAFINTFGLHSPVIKKIISRISQPTSMITPSAVSSWIVLGNLSTSDQASIEMVSLHLHETILQVFATARHSSLLYAAAGTMRHLAFPEQNRQILGETRLIESCCELLMQQDPSLRGEIAALIGKLLLNNDHNIRKVVFEHLPKRLAPTQQTDEIDQPPKVLDHIISQALAPSAPLPSTAMKNPMIELGRSIIVMLRYALQSNVPDLLLHIFQRPLVARPIVRLVRQSFYPDARSDGLFGLGLMAQWQEGAKLLIEEIKADEGLLKSIKEFVTERKKEGTEVGVPLGRDHQNMIVLLHGLIKNGADVMDSSMQSDVEALQTELSKLLV</sequence>
<accession>A0A9P4KB23</accession>
<dbReference type="SUPFAM" id="SSF48371">
    <property type="entry name" value="ARM repeat"/>
    <property type="match status" value="1"/>
</dbReference>
<proteinExistence type="predicted"/>
<dbReference type="InterPro" id="IPR040144">
    <property type="entry name" value="RAP1GDS1"/>
</dbReference>
<evidence type="ECO:0000313" key="1">
    <source>
        <dbReference type="EMBL" id="KAF2262774.1"/>
    </source>
</evidence>
<dbReference type="GO" id="GO:0005085">
    <property type="term" value="F:guanyl-nucleotide exchange factor activity"/>
    <property type="evidence" value="ECO:0007669"/>
    <property type="project" value="InterPro"/>
</dbReference>
<dbReference type="OrthoDB" id="26149at2759"/>
<dbReference type="Proteomes" id="UP000800093">
    <property type="component" value="Unassembled WGS sequence"/>
</dbReference>
<dbReference type="InterPro" id="IPR016024">
    <property type="entry name" value="ARM-type_fold"/>
</dbReference>
<gene>
    <name evidence="1" type="ORF">CC78DRAFT_618221</name>
</gene>
<reference evidence="2" key="1">
    <citation type="journal article" date="2020" name="Stud. Mycol.">
        <title>101 Dothideomycetes genomes: A test case for predicting lifestyles and emergence of pathogens.</title>
        <authorList>
            <person name="Haridas S."/>
            <person name="Albert R."/>
            <person name="Binder M."/>
            <person name="Bloem J."/>
            <person name="LaButti K."/>
            <person name="Salamov A."/>
            <person name="Andreopoulos B."/>
            <person name="Baker S."/>
            <person name="Barry K."/>
            <person name="Bills G."/>
            <person name="Bluhm B."/>
            <person name="Cannon C."/>
            <person name="Castanera R."/>
            <person name="Culley D."/>
            <person name="Daum C."/>
            <person name="Ezra D."/>
            <person name="Gonzalez J."/>
            <person name="Henrissat B."/>
            <person name="Kuo A."/>
            <person name="Liang C."/>
            <person name="Lipzen A."/>
            <person name="Lutzoni F."/>
            <person name="Magnuson J."/>
            <person name="Mondo S."/>
            <person name="Nolan M."/>
            <person name="Ohm R."/>
            <person name="Pangilinan J."/>
            <person name="Park H.-J."/>
            <person name="Ramirez L."/>
            <person name="Alfaro M."/>
            <person name="Sun H."/>
            <person name="Tritt A."/>
            <person name="Yoshinaga Y."/>
            <person name="Zwiers L.-H."/>
            <person name="Turgeon B."/>
            <person name="Goodwin S."/>
            <person name="Spatafora J."/>
            <person name="Crous P."/>
            <person name="Grigoriev I."/>
        </authorList>
    </citation>
    <scope>NUCLEOTIDE SEQUENCE [LARGE SCALE GENOMIC DNA]</scope>
    <source>
        <strain evidence="2">CBS 304.66</strain>
    </source>
</reference>
<evidence type="ECO:0000313" key="2">
    <source>
        <dbReference type="Proteomes" id="UP000800093"/>
    </source>
</evidence>
<dbReference type="EMBL" id="ML986636">
    <property type="protein sequence ID" value="KAF2262774.1"/>
    <property type="molecule type" value="Genomic_DNA"/>
</dbReference>
<dbReference type="PANTHER" id="PTHR10957">
    <property type="entry name" value="RAP1 GTPASE-GDP DISSOCIATION STIMULATOR 1"/>
    <property type="match status" value="1"/>
</dbReference>